<proteinExistence type="predicted"/>
<accession>R0LGF7</accession>
<sequence>MGRSIRQCGTEWLCREQQGHECTELVGHQPPAGIYRAFGQGVETCTSLFRIGHSVGTKYEMRNVLEERINTNITSIWQWFSALVDEIQLQVREAEACSDCSATKTAKVQVLLGKHQADGRCYQITLCRSQQAPELIEQHPSDLESTSIQALVRAGSTPIQKKAGGK</sequence>
<protein>
    <submittedName>
        <fullName evidence="1">Uncharacterized protein</fullName>
    </submittedName>
</protein>
<dbReference type="EMBL" id="KB743176">
    <property type="protein sequence ID" value="EOB00655.1"/>
    <property type="molecule type" value="Genomic_DNA"/>
</dbReference>
<dbReference type="Proteomes" id="UP000296049">
    <property type="component" value="Unassembled WGS sequence"/>
</dbReference>
<evidence type="ECO:0000313" key="1">
    <source>
        <dbReference type="EMBL" id="EOB00655.1"/>
    </source>
</evidence>
<reference evidence="2" key="1">
    <citation type="journal article" date="2013" name="Nat. Genet.">
        <title>The duck genome and transcriptome provide insight into an avian influenza virus reservoir species.</title>
        <authorList>
            <person name="Huang Y."/>
            <person name="Li Y."/>
            <person name="Burt D.W."/>
            <person name="Chen H."/>
            <person name="Zhang Y."/>
            <person name="Qian W."/>
            <person name="Kim H."/>
            <person name="Gan S."/>
            <person name="Zhao Y."/>
            <person name="Li J."/>
            <person name="Yi K."/>
            <person name="Feng H."/>
            <person name="Zhu P."/>
            <person name="Li B."/>
            <person name="Liu Q."/>
            <person name="Fairley S."/>
            <person name="Magor K.E."/>
            <person name="Du Z."/>
            <person name="Hu X."/>
            <person name="Goodman L."/>
            <person name="Tafer H."/>
            <person name="Vignal A."/>
            <person name="Lee T."/>
            <person name="Kim K.W."/>
            <person name="Sheng Z."/>
            <person name="An Y."/>
            <person name="Searle S."/>
            <person name="Herrero J."/>
            <person name="Groenen M.A."/>
            <person name="Crooijmans R.P."/>
            <person name="Faraut T."/>
            <person name="Cai Q."/>
            <person name="Webster R.G."/>
            <person name="Aldridge J.R."/>
            <person name="Warren W.C."/>
            <person name="Bartschat S."/>
            <person name="Kehr S."/>
            <person name="Marz M."/>
            <person name="Stadler P.F."/>
            <person name="Smith J."/>
            <person name="Kraus R.H."/>
            <person name="Zhao Y."/>
            <person name="Ren L."/>
            <person name="Fei J."/>
            <person name="Morisson M."/>
            <person name="Kaiser P."/>
            <person name="Griffin D.K."/>
            <person name="Rao M."/>
            <person name="Pitel F."/>
            <person name="Wang J."/>
            <person name="Li N."/>
        </authorList>
    </citation>
    <scope>NUCLEOTIDE SEQUENCE [LARGE SCALE GENOMIC DNA]</scope>
</reference>
<gene>
    <name evidence="1" type="ORF">Anapl_02507</name>
</gene>
<name>R0LGF7_ANAPL</name>
<dbReference type="AlphaFoldDB" id="R0LGF7"/>
<organism evidence="1 2">
    <name type="scientific">Anas platyrhynchos</name>
    <name type="common">Mallard</name>
    <name type="synonym">Anas boschas</name>
    <dbReference type="NCBI Taxonomy" id="8839"/>
    <lineage>
        <taxon>Eukaryota</taxon>
        <taxon>Metazoa</taxon>
        <taxon>Chordata</taxon>
        <taxon>Craniata</taxon>
        <taxon>Vertebrata</taxon>
        <taxon>Euteleostomi</taxon>
        <taxon>Archelosauria</taxon>
        <taxon>Archosauria</taxon>
        <taxon>Dinosauria</taxon>
        <taxon>Saurischia</taxon>
        <taxon>Theropoda</taxon>
        <taxon>Coelurosauria</taxon>
        <taxon>Aves</taxon>
        <taxon>Neognathae</taxon>
        <taxon>Galloanserae</taxon>
        <taxon>Anseriformes</taxon>
        <taxon>Anatidae</taxon>
        <taxon>Anatinae</taxon>
        <taxon>Anas</taxon>
    </lineage>
</organism>
<evidence type="ECO:0000313" key="2">
    <source>
        <dbReference type="Proteomes" id="UP000296049"/>
    </source>
</evidence>
<keyword evidence="2" id="KW-1185">Reference proteome</keyword>